<dbReference type="SUPFAM" id="SSF53474">
    <property type="entry name" value="alpha/beta-Hydrolases"/>
    <property type="match status" value="1"/>
</dbReference>
<keyword evidence="2" id="KW-1185">Reference proteome</keyword>
<evidence type="ECO:0008006" key="3">
    <source>
        <dbReference type="Google" id="ProtNLM"/>
    </source>
</evidence>
<comment type="caution">
    <text evidence="1">The sequence shown here is derived from an EMBL/GenBank/DDBJ whole genome shotgun (WGS) entry which is preliminary data.</text>
</comment>
<dbReference type="InterPro" id="IPR029058">
    <property type="entry name" value="AB_hydrolase_fold"/>
</dbReference>
<dbReference type="AlphaFoldDB" id="A0A9W6VEV5"/>
<protein>
    <recommendedName>
        <fullName evidence="3">AB hydrolase-1 domain-containing protein</fullName>
    </recommendedName>
</protein>
<dbReference type="Gene3D" id="3.40.50.1820">
    <property type="entry name" value="alpha/beta hydrolase"/>
    <property type="match status" value="1"/>
</dbReference>
<accession>A0A9W6VEV5</accession>
<dbReference type="EMBL" id="BSTI01000003">
    <property type="protein sequence ID" value="GLY64852.1"/>
    <property type="molecule type" value="Genomic_DNA"/>
</dbReference>
<organism evidence="1 2">
    <name type="scientific">Amycolatopsis taiwanensis</name>
    <dbReference type="NCBI Taxonomy" id="342230"/>
    <lineage>
        <taxon>Bacteria</taxon>
        <taxon>Bacillati</taxon>
        <taxon>Actinomycetota</taxon>
        <taxon>Actinomycetes</taxon>
        <taxon>Pseudonocardiales</taxon>
        <taxon>Pseudonocardiaceae</taxon>
        <taxon>Amycolatopsis</taxon>
    </lineage>
</organism>
<name>A0A9W6VEV5_9PSEU</name>
<proteinExistence type="predicted"/>
<reference evidence="1" key="1">
    <citation type="submission" date="2023-03" db="EMBL/GenBank/DDBJ databases">
        <title>Amycolatopsis taiwanensis NBRC 103393.</title>
        <authorList>
            <person name="Ichikawa N."/>
            <person name="Sato H."/>
            <person name="Tonouchi N."/>
        </authorList>
    </citation>
    <scope>NUCLEOTIDE SEQUENCE</scope>
    <source>
        <strain evidence="1">NBRC 103393</strain>
    </source>
</reference>
<gene>
    <name evidence="1" type="ORF">Atai01_14710</name>
</gene>
<sequence length="168" mass="18013">MVLVGHSGAGALLPAVAEVVGTDVHGAVFVDALLPHPGNSWFDTAPVQLREQVAGLARAGRLPRWHDWLPSDVLDTLVSDVGLRERFIAELPTMPVAYFEEPAPNAPGWPASRCAYVRLSEAYAGAADEAERQGWWVHRENADHLALLTQPARIAGVIARAVAVVADT</sequence>
<evidence type="ECO:0000313" key="1">
    <source>
        <dbReference type="EMBL" id="GLY64852.1"/>
    </source>
</evidence>
<dbReference type="Proteomes" id="UP001165136">
    <property type="component" value="Unassembled WGS sequence"/>
</dbReference>
<evidence type="ECO:0000313" key="2">
    <source>
        <dbReference type="Proteomes" id="UP001165136"/>
    </source>
</evidence>